<organism evidence="1">
    <name type="scientific">Enterobacter cloacae</name>
    <dbReference type="NCBI Taxonomy" id="550"/>
    <lineage>
        <taxon>Bacteria</taxon>
        <taxon>Pseudomonadati</taxon>
        <taxon>Pseudomonadota</taxon>
        <taxon>Gammaproteobacteria</taxon>
        <taxon>Enterobacterales</taxon>
        <taxon>Enterobacteriaceae</taxon>
        <taxon>Enterobacter</taxon>
        <taxon>Enterobacter cloacae complex</taxon>
    </lineage>
</organism>
<evidence type="ECO:0000313" key="1">
    <source>
        <dbReference type="EMBL" id="AQX35189.1"/>
    </source>
</evidence>
<dbReference type="AlphaFoldDB" id="A0A1S6XXW8"/>
<reference evidence="1" key="1">
    <citation type="journal article" date="2017" name="Antimicrob. Agents Chemother.">
        <title>Enterobacter cloacae Complex Isolates Harboring blaNMC-A or blaIMI-Type Class A Carbapenemase Genes on Novel Chromosomal Integrative Elements and Plasmids.</title>
        <authorList>
            <person name="Boyd D.A."/>
            <person name="Mataseje L.F."/>
            <person name="Davidson R."/>
            <person name="Delport J.A."/>
            <person name="Fuller J."/>
            <person name="Hoang L."/>
            <person name="Lefebvre B."/>
            <person name="Levett P.N."/>
            <person name="Roscoe D.L."/>
            <person name="Willey B.M."/>
            <person name="Mulvey M.R."/>
        </authorList>
    </citation>
    <scope>NUCLEOTIDE SEQUENCE</scope>
    <source>
        <strain evidence="1">N14-0444</strain>
        <plasmid evidence="1">pIMI-6</plasmid>
    </source>
</reference>
<sequence length="62" mass="7021">MSFRLLLMAFRQLQLSGQLKRCGPNSPPMHRCGRRTASKYSPLHNPLTSLDTQVILSTIKHS</sequence>
<gene>
    <name evidence="1" type="ORF">PIMI6_00450</name>
</gene>
<proteinExistence type="predicted"/>
<geneLocation type="plasmid" evidence="1">
    <name>pIMI-6</name>
</geneLocation>
<name>A0A1S6XXW8_ENTCL</name>
<accession>A0A1S6XXW8</accession>
<protein>
    <submittedName>
        <fullName evidence="1">Uncharacterized protein</fullName>
    </submittedName>
</protein>
<dbReference type="EMBL" id="KX786187">
    <property type="protein sequence ID" value="AQX35189.1"/>
    <property type="molecule type" value="Genomic_DNA"/>
</dbReference>
<keyword evidence="1" id="KW-0614">Plasmid</keyword>